<organism evidence="14 15">
    <name type="scientific">Sphaerobolus stellatus (strain SS14)</name>
    <dbReference type="NCBI Taxonomy" id="990650"/>
    <lineage>
        <taxon>Eukaryota</taxon>
        <taxon>Fungi</taxon>
        <taxon>Dikarya</taxon>
        <taxon>Basidiomycota</taxon>
        <taxon>Agaricomycotina</taxon>
        <taxon>Agaricomycetes</taxon>
        <taxon>Phallomycetidae</taxon>
        <taxon>Geastrales</taxon>
        <taxon>Sphaerobolaceae</taxon>
        <taxon>Sphaerobolus</taxon>
    </lineage>
</organism>
<gene>
    <name evidence="14" type="ORF">M422DRAFT_46858</name>
</gene>
<reference evidence="14 15" key="1">
    <citation type="submission" date="2014-06" db="EMBL/GenBank/DDBJ databases">
        <title>Evolutionary Origins and Diversification of the Mycorrhizal Mutualists.</title>
        <authorList>
            <consortium name="DOE Joint Genome Institute"/>
            <consortium name="Mycorrhizal Genomics Consortium"/>
            <person name="Kohler A."/>
            <person name="Kuo A."/>
            <person name="Nagy L.G."/>
            <person name="Floudas D."/>
            <person name="Copeland A."/>
            <person name="Barry K.W."/>
            <person name="Cichocki N."/>
            <person name="Veneault-Fourrey C."/>
            <person name="LaButti K."/>
            <person name="Lindquist E.A."/>
            <person name="Lipzen A."/>
            <person name="Lundell T."/>
            <person name="Morin E."/>
            <person name="Murat C."/>
            <person name="Riley R."/>
            <person name="Ohm R."/>
            <person name="Sun H."/>
            <person name="Tunlid A."/>
            <person name="Henrissat B."/>
            <person name="Grigoriev I.V."/>
            <person name="Hibbett D.S."/>
            <person name="Martin F."/>
        </authorList>
    </citation>
    <scope>NUCLEOTIDE SEQUENCE [LARGE SCALE GENOMIC DNA]</scope>
    <source>
        <strain evidence="14 15">SS14</strain>
    </source>
</reference>
<dbReference type="Proteomes" id="UP000054279">
    <property type="component" value="Unassembled WGS sequence"/>
</dbReference>
<dbReference type="EC" id="3.4.22.-" evidence="11"/>
<keyword evidence="5 11" id="KW-0645">Protease</keyword>
<dbReference type="EMBL" id="KN837113">
    <property type="protein sequence ID" value="KIJ45041.1"/>
    <property type="molecule type" value="Genomic_DNA"/>
</dbReference>
<dbReference type="PANTHER" id="PTHR22624:SF49">
    <property type="entry name" value="CYSTEINE PROTEASE"/>
    <property type="match status" value="1"/>
</dbReference>
<evidence type="ECO:0000256" key="7">
    <source>
        <dbReference type="ARBA" id="ARBA00022807"/>
    </source>
</evidence>
<keyword evidence="11" id="KW-0539">Nucleus</keyword>
<evidence type="ECO:0000256" key="4">
    <source>
        <dbReference type="ARBA" id="ARBA00022490"/>
    </source>
</evidence>
<dbReference type="HOGENOM" id="CLU_005225_0_0_1"/>
<evidence type="ECO:0000256" key="12">
    <source>
        <dbReference type="SAM" id="MobiDB-lite"/>
    </source>
</evidence>
<evidence type="ECO:0000256" key="11">
    <source>
        <dbReference type="RuleBase" id="RU363115"/>
    </source>
</evidence>
<feature type="compositionally biased region" description="Low complexity" evidence="12">
    <location>
        <begin position="253"/>
        <end position="277"/>
    </location>
</feature>
<feature type="compositionally biased region" description="Low complexity" evidence="12">
    <location>
        <begin position="721"/>
        <end position="739"/>
    </location>
</feature>
<dbReference type="GO" id="GO:0034727">
    <property type="term" value="P:piecemeal microautophagy of the nucleus"/>
    <property type="evidence" value="ECO:0007669"/>
    <property type="project" value="TreeGrafter"/>
</dbReference>
<proteinExistence type="inferred from homology"/>
<comment type="subcellular location">
    <subcellularLocation>
        <location evidence="11">Nucleus</location>
    </subcellularLocation>
    <subcellularLocation>
        <location evidence="11">Cytoplasm</location>
    </subcellularLocation>
    <subcellularLocation>
        <location evidence="1">Preautophagosomal structure</location>
    </subcellularLocation>
</comment>
<name>A0A0C9W244_SPHS4</name>
<evidence type="ECO:0000256" key="5">
    <source>
        <dbReference type="ARBA" id="ARBA00022670"/>
    </source>
</evidence>
<dbReference type="GO" id="GO:0005634">
    <property type="term" value="C:nucleus"/>
    <property type="evidence" value="ECO:0007669"/>
    <property type="project" value="UniProtKB-SubCell"/>
</dbReference>
<evidence type="ECO:0000256" key="9">
    <source>
        <dbReference type="ARBA" id="ARBA00023006"/>
    </source>
</evidence>
<feature type="compositionally biased region" description="Acidic residues" evidence="12">
    <location>
        <begin position="695"/>
        <end position="720"/>
    </location>
</feature>
<dbReference type="GO" id="GO:0004197">
    <property type="term" value="F:cysteine-type endopeptidase activity"/>
    <property type="evidence" value="ECO:0007669"/>
    <property type="project" value="TreeGrafter"/>
</dbReference>
<dbReference type="GO" id="GO:0000407">
    <property type="term" value="C:phagophore assembly site"/>
    <property type="evidence" value="ECO:0007669"/>
    <property type="project" value="UniProtKB-SubCell"/>
</dbReference>
<evidence type="ECO:0000256" key="8">
    <source>
        <dbReference type="ARBA" id="ARBA00022927"/>
    </source>
</evidence>
<evidence type="ECO:0000313" key="14">
    <source>
        <dbReference type="EMBL" id="KIJ45041.1"/>
    </source>
</evidence>
<feature type="region of interest" description="Disordered" evidence="12">
    <location>
        <begin position="544"/>
        <end position="618"/>
    </location>
</feature>
<feature type="region of interest" description="Disordered" evidence="12">
    <location>
        <begin position="1"/>
        <end position="139"/>
    </location>
</feature>
<comment type="catalytic activity">
    <reaction evidence="10">
        <text>[protein]-C-terminal L-amino acid-glycyl-phosphatidylethanolamide + H2O = [protein]-C-terminal L-amino acid-glycine + a 1,2-diacyl-sn-glycero-3-phosphoethanolamine</text>
        <dbReference type="Rhea" id="RHEA:67548"/>
        <dbReference type="Rhea" id="RHEA-COMP:17323"/>
        <dbReference type="Rhea" id="RHEA-COMP:17324"/>
        <dbReference type="ChEBI" id="CHEBI:15377"/>
        <dbReference type="ChEBI" id="CHEBI:64612"/>
        <dbReference type="ChEBI" id="CHEBI:172940"/>
        <dbReference type="ChEBI" id="CHEBI:172941"/>
    </reaction>
    <physiologicalReaction direction="left-to-right" evidence="10">
        <dbReference type="Rhea" id="RHEA:67549"/>
    </physiologicalReaction>
</comment>
<feature type="region of interest" description="Disordered" evidence="12">
    <location>
        <begin position="225"/>
        <end position="281"/>
    </location>
</feature>
<feature type="compositionally biased region" description="Low complexity" evidence="12">
    <location>
        <begin position="565"/>
        <end position="604"/>
    </location>
</feature>
<comment type="similarity">
    <text evidence="2 11">Belongs to the peptidase C54 family.</text>
</comment>
<keyword evidence="3" id="KW-0813">Transport</keyword>
<dbReference type="SUPFAM" id="SSF54001">
    <property type="entry name" value="Cysteine proteinases"/>
    <property type="match status" value="1"/>
</dbReference>
<keyword evidence="4 11" id="KW-0963">Cytoplasm</keyword>
<keyword evidence="6 11" id="KW-0378">Hydrolase</keyword>
<feature type="compositionally biased region" description="Polar residues" evidence="12">
    <location>
        <begin position="59"/>
        <end position="77"/>
    </location>
</feature>
<evidence type="ECO:0000256" key="6">
    <source>
        <dbReference type="ARBA" id="ARBA00022801"/>
    </source>
</evidence>
<dbReference type="PANTHER" id="PTHR22624">
    <property type="entry name" value="CYSTEINE PROTEASE ATG4"/>
    <property type="match status" value="1"/>
</dbReference>
<dbReference type="GO" id="GO:0000045">
    <property type="term" value="P:autophagosome assembly"/>
    <property type="evidence" value="ECO:0007669"/>
    <property type="project" value="TreeGrafter"/>
</dbReference>
<feature type="compositionally biased region" description="Basic and acidic residues" evidence="12">
    <location>
        <begin position="240"/>
        <end position="249"/>
    </location>
</feature>
<feature type="compositionally biased region" description="Basic and acidic residues" evidence="12">
    <location>
        <begin position="833"/>
        <end position="843"/>
    </location>
</feature>
<dbReference type="Pfam" id="PF03416">
    <property type="entry name" value="Peptidase_C54"/>
    <property type="match status" value="1"/>
</dbReference>
<feature type="region of interest" description="Disordered" evidence="12">
    <location>
        <begin position="686"/>
        <end position="874"/>
    </location>
</feature>
<feature type="compositionally biased region" description="Low complexity" evidence="12">
    <location>
        <begin position="103"/>
        <end position="113"/>
    </location>
</feature>
<feature type="compositionally biased region" description="Low complexity" evidence="12">
    <location>
        <begin position="1"/>
        <end position="22"/>
    </location>
</feature>
<evidence type="ECO:0000256" key="3">
    <source>
        <dbReference type="ARBA" id="ARBA00022448"/>
    </source>
</evidence>
<evidence type="ECO:0000256" key="10">
    <source>
        <dbReference type="ARBA" id="ARBA00029362"/>
    </source>
</evidence>
<dbReference type="InterPro" id="IPR038765">
    <property type="entry name" value="Papain-like_cys_pep_sf"/>
</dbReference>
<keyword evidence="15" id="KW-1185">Reference proteome</keyword>
<evidence type="ECO:0000313" key="15">
    <source>
        <dbReference type="Proteomes" id="UP000054279"/>
    </source>
</evidence>
<keyword evidence="7" id="KW-0788">Thiol protease</keyword>
<feature type="compositionally biased region" description="Low complexity" evidence="12">
    <location>
        <begin position="45"/>
        <end position="54"/>
    </location>
</feature>
<dbReference type="InterPro" id="IPR046792">
    <property type="entry name" value="Peptidase_C54_cat"/>
</dbReference>
<feature type="compositionally biased region" description="Acidic residues" evidence="12">
    <location>
        <begin position="758"/>
        <end position="771"/>
    </location>
</feature>
<evidence type="ECO:0000259" key="13">
    <source>
        <dbReference type="Pfam" id="PF03416"/>
    </source>
</evidence>
<keyword evidence="9" id="KW-0072">Autophagy</keyword>
<comment type="function">
    <text evidence="11">Required for selective autophagic degradation of the nucleus (nucleophagy) as well as for mitophagy which contributes to regulate mitochondrial quantity and quality by eliminating the mitochondria to a basal level to fulfill cellular energy requirements and preventing excess ROS production.</text>
</comment>
<dbReference type="InterPro" id="IPR005078">
    <property type="entry name" value="Peptidase_C54"/>
</dbReference>
<dbReference type="OrthoDB" id="2960936at2759"/>
<feature type="domain" description="Peptidase C54 catalytic" evidence="13">
    <location>
        <begin position="284"/>
        <end position="670"/>
    </location>
</feature>
<dbReference type="GO" id="GO:0019786">
    <property type="term" value="F:protein-phosphatidylethanolamide deconjugating activity"/>
    <property type="evidence" value="ECO:0007669"/>
    <property type="project" value="InterPro"/>
</dbReference>
<dbReference type="GO" id="GO:0015031">
    <property type="term" value="P:protein transport"/>
    <property type="evidence" value="ECO:0007669"/>
    <property type="project" value="UniProtKB-KW"/>
</dbReference>
<sequence length="874" mass="95148">MAGPSHTSPSSSSPTTASPISSKLPKFLSRQQRDRSKSAAGVQGAPPSSSLNPPANTPQPSTSSSKHTVARKSSNLFSLKEKEDKTTPPTIIEPPVTAPPSSPRSRFASTSESRPMSTVSDSGSYNGGYSSSSSRFSDLPSRLSGWISHTFTGSSTDLSLPSLLSQTQMQSAAAAVSPKSKAVGLLTAARHGKDKAMRYLLDSDAQPDKCTDPIWLMGVLHPGYEPPPIAPSSPSTPPPTRRDSIDSKRSPASRRSSSSSSHSYSTLNTPPSTSSSKHPPPWPSAFYTDFTSRIWLTYRSSYAPIRDTALSSLDTDSEVSQLNSSQNRRWNWPGSGEKAWTSDTGWGCMLRTGQSMLANALIDLHLSRDWRRPPQPSYTEGYATYVKILTWFFDNPSPQCPFSIHRMALAGKELGKDVGQWFGPSTAAGAIKRLVSQFPDAQLAVSVAMDGVIFDSDVYAASHDDGTRKRATRSKWGNRAVLVLVGIRLGIDGVNPIYYEGVKSLFTFPQSVGIAGGRPSSSYYFVGTQADTLFYLDPHHTRPTIVFQDPPGNDDAHIPVKKSSRNSSELNQRQRQQRSSPIPSRTRSPTSPSHHTLSPSPLSHEYFSPPDEEPSVEDPVLGHYVNAYSLTELRTFHCDRVRKLPLSGLDPSMLLGFLCKDEADYQDFRNRVATLCKNYKPIFSIQAEPPSWGDGSDDVGLESFSEPDAERDQDDGDDDAFFSSSPSPIPPSTEESSIDPPDPAAARISDTHNPHEELDSDVIIEDDDDEWIAPTPLVETPQIVNIGPSKDNRSTSGHTKAGKGSTYRTIAPGQHFPFPSSDGDELNQVEITSRTRDRGESRPMPHLRSMRARDGGRTQSGGVKGVYRDSGDES</sequence>
<feature type="compositionally biased region" description="Low complexity" evidence="12">
    <location>
        <begin position="120"/>
        <end position="139"/>
    </location>
</feature>
<evidence type="ECO:0000256" key="1">
    <source>
        <dbReference type="ARBA" id="ARBA00004329"/>
    </source>
</evidence>
<dbReference type="GO" id="GO:0035973">
    <property type="term" value="P:aggrephagy"/>
    <property type="evidence" value="ECO:0007669"/>
    <property type="project" value="TreeGrafter"/>
</dbReference>
<evidence type="ECO:0000256" key="2">
    <source>
        <dbReference type="ARBA" id="ARBA00010958"/>
    </source>
</evidence>
<dbReference type="GO" id="GO:0016485">
    <property type="term" value="P:protein processing"/>
    <property type="evidence" value="ECO:0007669"/>
    <property type="project" value="TreeGrafter"/>
</dbReference>
<dbReference type="AlphaFoldDB" id="A0A0C9W244"/>
<protein>
    <recommendedName>
        <fullName evidence="11">Cysteine protease</fullName>
        <ecNumber evidence="11">3.4.22.-</ecNumber>
    </recommendedName>
</protein>
<feature type="compositionally biased region" description="Pro residues" evidence="12">
    <location>
        <begin position="225"/>
        <end position="239"/>
    </location>
</feature>
<keyword evidence="8" id="KW-0653">Protein transport</keyword>
<accession>A0A0C9W244</accession>
<dbReference type="GO" id="GO:0000423">
    <property type="term" value="P:mitophagy"/>
    <property type="evidence" value="ECO:0007669"/>
    <property type="project" value="TreeGrafter"/>
</dbReference>